<keyword evidence="2" id="KW-0812">Transmembrane</keyword>
<dbReference type="GeneID" id="25728369"/>
<feature type="transmembrane region" description="Helical" evidence="2">
    <location>
        <begin position="393"/>
        <end position="413"/>
    </location>
</feature>
<dbReference type="PANTHER" id="PTHR34289">
    <property type="entry name" value="PROTEIN, PUTATIVE (DUF819)-RELATED"/>
    <property type="match status" value="1"/>
</dbReference>
<accession>A0A0D2M6H1</accession>
<dbReference type="Proteomes" id="UP000054498">
    <property type="component" value="Unassembled WGS sequence"/>
</dbReference>
<dbReference type="EMBL" id="KK102826">
    <property type="protein sequence ID" value="KIY96826.1"/>
    <property type="molecule type" value="Genomic_DNA"/>
</dbReference>
<evidence type="ECO:0000313" key="4">
    <source>
        <dbReference type="EMBL" id="KIY96826.1"/>
    </source>
</evidence>
<gene>
    <name evidence="4" type="ORF">MNEG_11137</name>
</gene>
<reference evidence="4 5" key="1">
    <citation type="journal article" date="2013" name="BMC Genomics">
        <title>Reconstruction of the lipid metabolism for the microalga Monoraphidium neglectum from its genome sequence reveals characteristics suitable for biofuel production.</title>
        <authorList>
            <person name="Bogen C."/>
            <person name="Al-Dilaimi A."/>
            <person name="Albersmeier A."/>
            <person name="Wichmann J."/>
            <person name="Grundmann M."/>
            <person name="Rupp O."/>
            <person name="Lauersen K.J."/>
            <person name="Blifernez-Klassen O."/>
            <person name="Kalinowski J."/>
            <person name="Goesmann A."/>
            <person name="Mussgnug J.H."/>
            <person name="Kruse O."/>
        </authorList>
    </citation>
    <scope>NUCLEOTIDE SEQUENCE [LARGE SCALE GENOMIC DNA]</scope>
    <source>
        <strain evidence="4 5">SAG 48.87</strain>
    </source>
</reference>
<evidence type="ECO:0000256" key="2">
    <source>
        <dbReference type="SAM" id="Phobius"/>
    </source>
</evidence>
<protein>
    <submittedName>
        <fullName evidence="4">Uncharacterized protein</fullName>
    </submittedName>
</protein>
<feature type="region of interest" description="Disordered" evidence="1">
    <location>
        <begin position="306"/>
        <end position="331"/>
    </location>
</feature>
<feature type="compositionally biased region" description="Gly residues" evidence="1">
    <location>
        <begin position="97"/>
        <end position="110"/>
    </location>
</feature>
<feature type="transmembrane region" description="Helical" evidence="2">
    <location>
        <begin position="363"/>
        <end position="381"/>
    </location>
</feature>
<feature type="chain" id="PRO_5002247501" evidence="3">
    <location>
        <begin position="20"/>
        <end position="508"/>
    </location>
</feature>
<feature type="compositionally biased region" description="Gly residues" evidence="1">
    <location>
        <begin position="133"/>
        <end position="145"/>
    </location>
</feature>
<evidence type="ECO:0000256" key="3">
    <source>
        <dbReference type="SAM" id="SignalP"/>
    </source>
</evidence>
<feature type="region of interest" description="Disordered" evidence="1">
    <location>
        <begin position="95"/>
        <end position="145"/>
    </location>
</feature>
<evidence type="ECO:0000313" key="5">
    <source>
        <dbReference type="Proteomes" id="UP000054498"/>
    </source>
</evidence>
<keyword evidence="2" id="KW-1133">Transmembrane helix</keyword>
<keyword evidence="3" id="KW-0732">Signal</keyword>
<dbReference type="STRING" id="145388.A0A0D2M6H1"/>
<organism evidence="4 5">
    <name type="scientific">Monoraphidium neglectum</name>
    <dbReference type="NCBI Taxonomy" id="145388"/>
    <lineage>
        <taxon>Eukaryota</taxon>
        <taxon>Viridiplantae</taxon>
        <taxon>Chlorophyta</taxon>
        <taxon>core chlorophytes</taxon>
        <taxon>Chlorophyceae</taxon>
        <taxon>CS clade</taxon>
        <taxon>Sphaeropleales</taxon>
        <taxon>Selenastraceae</taxon>
        <taxon>Monoraphidium</taxon>
    </lineage>
</organism>
<feature type="transmembrane region" description="Helical" evidence="2">
    <location>
        <begin position="419"/>
        <end position="438"/>
    </location>
</feature>
<feature type="compositionally biased region" description="Low complexity" evidence="1">
    <location>
        <begin position="246"/>
        <end position="267"/>
    </location>
</feature>
<dbReference type="KEGG" id="mng:MNEG_11137"/>
<keyword evidence="2" id="KW-0472">Membrane</keyword>
<feature type="compositionally biased region" description="Low complexity" evidence="1">
    <location>
        <begin position="111"/>
        <end position="120"/>
    </location>
</feature>
<feature type="compositionally biased region" description="Basic and acidic residues" evidence="1">
    <location>
        <begin position="308"/>
        <end position="317"/>
    </location>
</feature>
<feature type="signal peptide" evidence="3">
    <location>
        <begin position="1"/>
        <end position="19"/>
    </location>
</feature>
<feature type="transmembrane region" description="Helical" evidence="2">
    <location>
        <begin position="450"/>
        <end position="467"/>
    </location>
</feature>
<proteinExistence type="predicted"/>
<dbReference type="OrthoDB" id="45797at2759"/>
<sequence>MFLGALVAALLLRPPRAVAACLCASYIGGSVNFVALSQATLLPAAALPATMAADNLAMGALLTALIACPLRVVRRFTAPETLRAAAAWRNARAAARGGNGGGKAGTGSPGSSGTPPGAGASPPPGFQLPAGVPEGGGGAGGGGVGVGGDPASAGGLYIAEVQAALQRQVAVPVRMSGSQAVARDGSLLLTEEPAAATVWAAYLRSREREAYSAPTGALGSGEGTASNGNGVVADAGGIAAAVAGVGSAPSSTPVIPPDISSGSDSPGAALSSYDSTGSMDGGGPLARDGGPLLTAEPSPLTLQAAYARSRDTSHDSGDEGAAGRRGGRHSRLTPRSAALSLAGAALVCWAARGLAVAVGTPHLFLLAVSGLALAASAAGGWRGRALFAGASQLGGPLMGCFFVSIGATCSAAGVSPGALAPLLAFIGVMVAVHWAVLLAGARLLRLEPSLVLVASNTLIGGPATAAGMSASRGWERLVQPAMLCGSLSYGVGSAAGLLLGLTLARLAA</sequence>
<feature type="region of interest" description="Disordered" evidence="1">
    <location>
        <begin position="246"/>
        <end position="294"/>
    </location>
</feature>
<evidence type="ECO:0000256" key="1">
    <source>
        <dbReference type="SAM" id="MobiDB-lite"/>
    </source>
</evidence>
<dbReference type="PANTHER" id="PTHR34289:SF8">
    <property type="entry name" value="DUF819 DOMAIN-CONTAINING PROTEIN"/>
    <property type="match status" value="1"/>
</dbReference>
<feature type="transmembrane region" description="Helical" evidence="2">
    <location>
        <begin position="487"/>
        <end position="507"/>
    </location>
</feature>
<dbReference type="RefSeq" id="XP_013895846.1">
    <property type="nucleotide sequence ID" value="XM_014040392.1"/>
</dbReference>
<dbReference type="Pfam" id="PF05684">
    <property type="entry name" value="DUF819"/>
    <property type="match status" value="2"/>
</dbReference>
<keyword evidence="5" id="KW-1185">Reference proteome</keyword>
<name>A0A0D2M6H1_9CHLO</name>
<dbReference type="AlphaFoldDB" id="A0A0D2M6H1"/>
<dbReference type="InterPro" id="IPR008537">
    <property type="entry name" value="DUF819"/>
</dbReference>